<proteinExistence type="predicted"/>
<dbReference type="PROSITE" id="PS00380">
    <property type="entry name" value="RHODANESE_1"/>
    <property type="match status" value="1"/>
</dbReference>
<accession>A0ABP8T031</accession>
<evidence type="ECO:0000313" key="3">
    <source>
        <dbReference type="Proteomes" id="UP001500307"/>
    </source>
</evidence>
<dbReference type="InterPro" id="IPR001763">
    <property type="entry name" value="Rhodanese-like_dom"/>
</dbReference>
<evidence type="ECO:0000259" key="1">
    <source>
        <dbReference type="PROSITE" id="PS50206"/>
    </source>
</evidence>
<gene>
    <name evidence="2" type="ORF">GCM10023176_55650</name>
</gene>
<dbReference type="PROSITE" id="PS50206">
    <property type="entry name" value="RHODANESE_3"/>
    <property type="match status" value="1"/>
</dbReference>
<dbReference type="Proteomes" id="UP001500307">
    <property type="component" value="Unassembled WGS sequence"/>
</dbReference>
<dbReference type="Gene3D" id="3.40.250.10">
    <property type="entry name" value="Rhodanese-like domain"/>
    <property type="match status" value="1"/>
</dbReference>
<evidence type="ECO:0000313" key="2">
    <source>
        <dbReference type="EMBL" id="GAA4578889.1"/>
    </source>
</evidence>
<organism evidence="2 3">
    <name type="scientific">Micromonospora coerulea</name>
    <dbReference type="NCBI Taxonomy" id="47856"/>
    <lineage>
        <taxon>Bacteria</taxon>
        <taxon>Bacillati</taxon>
        <taxon>Actinomycetota</taxon>
        <taxon>Actinomycetes</taxon>
        <taxon>Micromonosporales</taxon>
        <taxon>Micromonosporaceae</taxon>
        <taxon>Micromonospora</taxon>
    </lineage>
</organism>
<dbReference type="SUPFAM" id="SSF52821">
    <property type="entry name" value="Rhodanese/Cell cycle control phosphatase"/>
    <property type="match status" value="1"/>
</dbReference>
<sequence>MVAQIDLRRLHALLDAGAQLVEVLPAAEYADQHLPGAINIPLKTVSPGTTASLNRTLPVVVYCWDGL</sequence>
<feature type="domain" description="Rhodanese" evidence="1">
    <location>
        <begin position="14"/>
        <end position="66"/>
    </location>
</feature>
<name>A0ABP8T031_9ACTN</name>
<protein>
    <recommendedName>
        <fullName evidence="1">Rhodanese domain-containing protein</fullName>
    </recommendedName>
</protein>
<dbReference type="InterPro" id="IPR001307">
    <property type="entry name" value="Thiosulphate_STrfase_CS"/>
</dbReference>
<dbReference type="Pfam" id="PF00581">
    <property type="entry name" value="Rhodanese"/>
    <property type="match status" value="1"/>
</dbReference>
<reference evidence="3" key="1">
    <citation type="journal article" date="2019" name="Int. J. Syst. Evol. Microbiol.">
        <title>The Global Catalogue of Microorganisms (GCM) 10K type strain sequencing project: providing services to taxonomists for standard genome sequencing and annotation.</title>
        <authorList>
            <consortium name="The Broad Institute Genomics Platform"/>
            <consortium name="The Broad Institute Genome Sequencing Center for Infectious Disease"/>
            <person name="Wu L."/>
            <person name="Ma J."/>
        </authorList>
    </citation>
    <scope>NUCLEOTIDE SEQUENCE [LARGE SCALE GENOMIC DNA]</scope>
    <source>
        <strain evidence="3">JCM 3175</strain>
    </source>
</reference>
<dbReference type="RefSeq" id="WP_346124398.1">
    <property type="nucleotide sequence ID" value="NZ_BAABGU010000044.1"/>
</dbReference>
<dbReference type="InterPro" id="IPR036873">
    <property type="entry name" value="Rhodanese-like_dom_sf"/>
</dbReference>
<comment type="caution">
    <text evidence="2">The sequence shown here is derived from an EMBL/GenBank/DDBJ whole genome shotgun (WGS) entry which is preliminary data.</text>
</comment>
<keyword evidence="3" id="KW-1185">Reference proteome</keyword>
<dbReference type="EMBL" id="BAABGU010000044">
    <property type="protein sequence ID" value="GAA4578889.1"/>
    <property type="molecule type" value="Genomic_DNA"/>
</dbReference>